<feature type="transmembrane region" description="Helical" evidence="2">
    <location>
        <begin position="242"/>
        <end position="265"/>
    </location>
</feature>
<keyword evidence="4" id="KW-1185">Reference proteome</keyword>
<feature type="region of interest" description="Disordered" evidence="1">
    <location>
        <begin position="1"/>
        <end position="43"/>
    </location>
</feature>
<dbReference type="OrthoDB" id="5120668at2"/>
<dbReference type="EMBL" id="CP015208">
    <property type="protein sequence ID" value="AOY55929.1"/>
    <property type="molecule type" value="Genomic_DNA"/>
</dbReference>
<evidence type="ECO:0000256" key="1">
    <source>
        <dbReference type="SAM" id="MobiDB-lite"/>
    </source>
</evidence>
<dbReference type="STRING" id="535712.A4Z71_02815"/>
<keyword evidence="2" id="KW-0812">Transmembrane</keyword>
<sequence>MSDLSFSSRRARREAEKNWASAAPQSFADSEVSQPVSSDSMVEQSSQLASPIEVVGLNTALNEIVQQRDFDAELIAALFEEEQNAGISDFGVAAISQTVPENVAQTQGSPESFASFDNVLAEAEEPITQQNNLFEISPNLIVEPTTASIVVDRVDDLVNLTIPIGENSEFLKTGSIELPKMSTNTGEIALVRDANLVDEAIAQDAAAGFVSSVAPLRASGVVNSSGKLGILPSKLARGQNQIFAVLTASVLIVAVGSVIIGAYMLGLL</sequence>
<evidence type="ECO:0000256" key="2">
    <source>
        <dbReference type="SAM" id="Phobius"/>
    </source>
</evidence>
<organism evidence="3 4">
    <name type="scientific">Candidatus Rhodoluna planktonica</name>
    <dbReference type="NCBI Taxonomy" id="535712"/>
    <lineage>
        <taxon>Bacteria</taxon>
        <taxon>Bacillati</taxon>
        <taxon>Actinomycetota</taxon>
        <taxon>Actinomycetes</taxon>
        <taxon>Micrococcales</taxon>
        <taxon>Microbacteriaceae</taxon>
        <taxon>Luna cluster</taxon>
        <taxon>Luna-1 subcluster</taxon>
        <taxon>Rhodoluna</taxon>
    </lineage>
</organism>
<dbReference type="Proteomes" id="UP000243784">
    <property type="component" value="Chromosome"/>
</dbReference>
<accession>A0A1D9DYP9</accession>
<evidence type="ECO:0000313" key="4">
    <source>
        <dbReference type="Proteomes" id="UP000243784"/>
    </source>
</evidence>
<reference evidence="3 4" key="1">
    <citation type="journal article" date="2016" name="Biochim. Biophys. Acta">
        <title>Photochemical characterization of actinorhodopsin and its functional existence in the natural host.</title>
        <authorList>
            <person name="Nakamura S."/>
            <person name="Kikukawa T."/>
            <person name="Tamogami J."/>
            <person name="Kamiya M."/>
            <person name="Aizawa T."/>
            <person name="Hahn M.W."/>
            <person name="Ihara K."/>
            <person name="Kamo N."/>
            <person name="Demura M."/>
        </authorList>
    </citation>
    <scope>NUCLEOTIDE SEQUENCE [LARGE SCALE GENOMIC DNA]</scope>
    <source>
        <strain evidence="3 4">MWH-Dar1</strain>
    </source>
</reference>
<name>A0A1D9DYP9_9MICO</name>
<keyword evidence="2" id="KW-1133">Transmembrane helix</keyword>
<dbReference type="RefSeq" id="WP_070954440.1">
    <property type="nucleotide sequence ID" value="NZ_CP015208.1"/>
</dbReference>
<protein>
    <submittedName>
        <fullName evidence="3">Uncharacterized protein</fullName>
    </submittedName>
</protein>
<dbReference type="KEGG" id="rpla:A4Z71_02815"/>
<dbReference type="AlphaFoldDB" id="A0A1D9DYP9"/>
<gene>
    <name evidence="3" type="ORF">A4Z71_02815</name>
</gene>
<proteinExistence type="predicted"/>
<evidence type="ECO:0000313" key="3">
    <source>
        <dbReference type="EMBL" id="AOY55929.1"/>
    </source>
</evidence>
<feature type="compositionally biased region" description="Polar residues" evidence="1">
    <location>
        <begin position="23"/>
        <end position="43"/>
    </location>
</feature>
<keyword evidence="2" id="KW-0472">Membrane</keyword>